<feature type="compositionally biased region" description="Polar residues" evidence="1">
    <location>
        <begin position="1"/>
        <end position="14"/>
    </location>
</feature>
<evidence type="ECO:0000256" key="1">
    <source>
        <dbReference type="SAM" id="MobiDB-lite"/>
    </source>
</evidence>
<feature type="transmembrane region" description="Helical" evidence="2">
    <location>
        <begin position="29"/>
        <end position="47"/>
    </location>
</feature>
<dbReference type="InterPro" id="IPR036680">
    <property type="entry name" value="SPOR-like_sf"/>
</dbReference>
<organism evidence="4 5">
    <name type="scientific">Limnobacter profundi</name>
    <dbReference type="NCBI Taxonomy" id="2732163"/>
    <lineage>
        <taxon>Bacteria</taxon>
        <taxon>Pseudomonadati</taxon>
        <taxon>Pseudomonadota</taxon>
        <taxon>Betaproteobacteria</taxon>
        <taxon>Burkholderiales</taxon>
        <taxon>Burkholderiaceae</taxon>
        <taxon>Limnobacter</taxon>
    </lineage>
</organism>
<name>A0ABX6N705_9BURK</name>
<evidence type="ECO:0000256" key="2">
    <source>
        <dbReference type="SAM" id="Phobius"/>
    </source>
</evidence>
<feature type="compositionally biased region" description="Pro residues" evidence="1">
    <location>
        <begin position="103"/>
        <end position="113"/>
    </location>
</feature>
<dbReference type="InterPro" id="IPR052521">
    <property type="entry name" value="Cell_div_SPOR-domain"/>
</dbReference>
<feature type="domain" description="SPOR" evidence="3">
    <location>
        <begin position="159"/>
        <end position="237"/>
    </location>
</feature>
<gene>
    <name evidence="4" type="ORF">HKT17_06955</name>
</gene>
<sequence length="237" mass="25163">MSSNSRSTARNKVNNDPVDELKRRSRRRLVGSIALFLAAIIIVPALVENEPSQTSSDVELVVPDRPSAEIPAQAAKVPEQAKIEAPQSTQEQAVAIAPVAPAVEPPPIVSEPAPEPKPKLETKPETKLETKPANKVEPKPEPKVEPKAEPKVEDPIAAFAKAEVYWVQVAAVSDKARADALSKELSGKGFPAKVESTSTGNGTVYRVRVGPISGQTKADETKAKLAAAGYSSGRVVQ</sequence>
<keyword evidence="5" id="KW-1185">Reference proteome</keyword>
<dbReference type="InterPro" id="IPR007730">
    <property type="entry name" value="SPOR-like_dom"/>
</dbReference>
<dbReference type="Proteomes" id="UP000501130">
    <property type="component" value="Chromosome"/>
</dbReference>
<dbReference type="PROSITE" id="PS51724">
    <property type="entry name" value="SPOR"/>
    <property type="match status" value="1"/>
</dbReference>
<dbReference type="PANTHER" id="PTHR38687:SF1">
    <property type="entry name" value="CELL DIVISION PROTEIN DEDD"/>
    <property type="match status" value="1"/>
</dbReference>
<protein>
    <recommendedName>
        <fullName evidence="3">SPOR domain-containing protein</fullName>
    </recommendedName>
</protein>
<dbReference type="Pfam" id="PF05036">
    <property type="entry name" value="SPOR"/>
    <property type="match status" value="1"/>
</dbReference>
<dbReference type="Gene3D" id="3.30.70.1070">
    <property type="entry name" value="Sporulation related repeat"/>
    <property type="match status" value="1"/>
</dbReference>
<keyword evidence="2" id="KW-0472">Membrane</keyword>
<keyword evidence="2" id="KW-0812">Transmembrane</keyword>
<dbReference type="EMBL" id="CP053084">
    <property type="protein sequence ID" value="QJR29469.1"/>
    <property type="molecule type" value="Genomic_DNA"/>
</dbReference>
<feature type="region of interest" description="Disordered" evidence="1">
    <location>
        <begin position="70"/>
        <end position="151"/>
    </location>
</feature>
<evidence type="ECO:0000259" key="3">
    <source>
        <dbReference type="PROSITE" id="PS51724"/>
    </source>
</evidence>
<feature type="compositionally biased region" description="Low complexity" evidence="1">
    <location>
        <begin position="90"/>
        <end position="102"/>
    </location>
</feature>
<dbReference type="PANTHER" id="PTHR38687">
    <property type="entry name" value="CELL DIVISION PROTEIN DEDD-RELATED"/>
    <property type="match status" value="1"/>
</dbReference>
<dbReference type="RefSeq" id="WP_171098865.1">
    <property type="nucleotide sequence ID" value="NZ_CP053084.1"/>
</dbReference>
<keyword evidence="2" id="KW-1133">Transmembrane helix</keyword>
<evidence type="ECO:0000313" key="5">
    <source>
        <dbReference type="Proteomes" id="UP000501130"/>
    </source>
</evidence>
<dbReference type="SUPFAM" id="SSF110997">
    <property type="entry name" value="Sporulation related repeat"/>
    <property type="match status" value="1"/>
</dbReference>
<feature type="region of interest" description="Disordered" evidence="1">
    <location>
        <begin position="1"/>
        <end position="24"/>
    </location>
</feature>
<reference evidence="4 5" key="1">
    <citation type="submission" date="2020-05" db="EMBL/GenBank/DDBJ databases">
        <title>Compete genome of Limnobacter sp. SAORIC-580.</title>
        <authorList>
            <person name="Song J."/>
            <person name="Cho J.-C."/>
        </authorList>
    </citation>
    <scope>NUCLEOTIDE SEQUENCE [LARGE SCALE GENOMIC DNA]</scope>
    <source>
        <strain evidence="4 5">SAORIC-580</strain>
    </source>
</reference>
<accession>A0ABX6N705</accession>
<evidence type="ECO:0000313" key="4">
    <source>
        <dbReference type="EMBL" id="QJR29469.1"/>
    </source>
</evidence>
<feature type="compositionally biased region" description="Basic and acidic residues" evidence="1">
    <location>
        <begin position="114"/>
        <end position="151"/>
    </location>
</feature>
<proteinExistence type="predicted"/>